<name>A0ABY8ISE6_9HYPH</name>
<dbReference type="EMBL" id="CP117268">
    <property type="protein sequence ID" value="WFS26118.1"/>
    <property type="molecule type" value="Genomic_DNA"/>
</dbReference>
<dbReference type="Proteomes" id="UP000318939">
    <property type="component" value="Plasmid unnamed1"/>
</dbReference>
<geneLocation type="plasmid" evidence="1 2">
    <name>unnamed1</name>
</geneLocation>
<reference evidence="1 2" key="1">
    <citation type="journal article" date="2019" name="Phytopathology">
        <title>A Novel Group of Rhizobium tumorigenes-Like Agrobacteria Associated with Crown Gall Disease of Rhododendron and Blueberry.</title>
        <authorList>
            <person name="Kuzmanovic N."/>
            <person name="Behrens P."/>
            <person name="Idczak E."/>
            <person name="Wagner S."/>
            <person name="Gotz M."/>
            <person name="Sproer C."/>
            <person name="Bunk B."/>
            <person name="Overmann J."/>
            <person name="Smalla K."/>
        </authorList>
    </citation>
    <scope>NUCLEOTIDE SEQUENCE [LARGE SCALE GENOMIC DNA]</scope>
    <source>
        <strain evidence="2">rho-6.2</strain>
    </source>
</reference>
<keyword evidence="2" id="KW-1185">Reference proteome</keyword>
<reference evidence="1 2" key="2">
    <citation type="journal article" date="2023" name="MicrobiologyOpen">
        <title>Genomics of the tumorigenes clade of the family Rhizobiaceae and description of Rhizobium rhododendri sp. nov.</title>
        <authorList>
            <person name="Kuzmanovic N."/>
            <person name="diCenzo G.C."/>
            <person name="Bunk B."/>
            <person name="Sproeer C."/>
            <person name="Fruehling A."/>
            <person name="Neumann-Schaal M."/>
            <person name="Overmann J."/>
            <person name="Smalla K."/>
        </authorList>
    </citation>
    <scope>NUCLEOTIDE SEQUENCE [LARGE SCALE GENOMIC DNA]</scope>
    <source>
        <strain evidence="2">rho-6.2</strain>
        <plasmid evidence="1 2">unnamed1</plasmid>
    </source>
</reference>
<proteinExistence type="predicted"/>
<evidence type="ECO:0000313" key="1">
    <source>
        <dbReference type="EMBL" id="WFS26118.1"/>
    </source>
</evidence>
<gene>
    <name evidence="1" type="ORF">PR018_20150</name>
</gene>
<dbReference type="RefSeq" id="WP_244615507.1">
    <property type="nucleotide sequence ID" value="NZ_CP117268.1"/>
</dbReference>
<sequence>MSSLDAASLADLEEAAGAVWQGGQRVLALGKKLRGHDGIPAVDLPPWLNATLRPY</sequence>
<accession>A0ABY8ISE6</accession>
<evidence type="ECO:0000313" key="2">
    <source>
        <dbReference type="Proteomes" id="UP000318939"/>
    </source>
</evidence>
<organism evidence="1 2">
    <name type="scientific">Rhizobium rhododendri</name>
    <dbReference type="NCBI Taxonomy" id="2506430"/>
    <lineage>
        <taxon>Bacteria</taxon>
        <taxon>Pseudomonadati</taxon>
        <taxon>Pseudomonadota</taxon>
        <taxon>Alphaproteobacteria</taxon>
        <taxon>Hyphomicrobiales</taxon>
        <taxon>Rhizobiaceae</taxon>
        <taxon>Rhizobium/Agrobacterium group</taxon>
        <taxon>Rhizobium</taxon>
    </lineage>
</organism>
<protein>
    <submittedName>
        <fullName evidence="1">Uncharacterized protein</fullName>
    </submittedName>
</protein>
<keyword evidence="1" id="KW-0614">Plasmid</keyword>